<name>A0A200QUG7_MACCD</name>
<feature type="chain" id="PRO_5013120659" evidence="2">
    <location>
        <begin position="28"/>
        <end position="84"/>
    </location>
</feature>
<dbReference type="Proteomes" id="UP000195402">
    <property type="component" value="Unassembled WGS sequence"/>
</dbReference>
<evidence type="ECO:0000313" key="4">
    <source>
        <dbReference type="Proteomes" id="UP000195402"/>
    </source>
</evidence>
<feature type="signal peptide" evidence="2">
    <location>
        <begin position="1"/>
        <end position="27"/>
    </location>
</feature>
<organism evidence="3 4">
    <name type="scientific">Macleaya cordata</name>
    <name type="common">Five-seeded plume-poppy</name>
    <name type="synonym">Bocconia cordata</name>
    <dbReference type="NCBI Taxonomy" id="56857"/>
    <lineage>
        <taxon>Eukaryota</taxon>
        <taxon>Viridiplantae</taxon>
        <taxon>Streptophyta</taxon>
        <taxon>Embryophyta</taxon>
        <taxon>Tracheophyta</taxon>
        <taxon>Spermatophyta</taxon>
        <taxon>Magnoliopsida</taxon>
        <taxon>Ranunculales</taxon>
        <taxon>Papaveraceae</taxon>
        <taxon>Papaveroideae</taxon>
        <taxon>Macleaya</taxon>
    </lineage>
</organism>
<dbReference type="AlphaFoldDB" id="A0A200QUG7"/>
<dbReference type="OrthoDB" id="1937585at2759"/>
<keyword evidence="4" id="KW-1185">Reference proteome</keyword>
<keyword evidence="2" id="KW-0732">Signal</keyword>
<sequence>MRIRNSSILFTFLIILVVIQLPSFSYSYRPLNGKEPRLKIEYLARFSSRLSAVSPSPDSSKNDIDPIYGVSKRLVPGGPNPLHN</sequence>
<dbReference type="PANTHER" id="PTHR35472:SF4">
    <property type="entry name" value="DUF19 DOMAIN-CONTAINING PROTEIN"/>
    <property type="match status" value="1"/>
</dbReference>
<dbReference type="InterPro" id="IPR055317">
    <property type="entry name" value="CLE14-like"/>
</dbReference>
<dbReference type="EMBL" id="MVGT01001064">
    <property type="protein sequence ID" value="OVA14107.1"/>
    <property type="molecule type" value="Genomic_DNA"/>
</dbReference>
<dbReference type="InParanoid" id="A0A200QUG7"/>
<evidence type="ECO:0000256" key="1">
    <source>
        <dbReference type="SAM" id="MobiDB-lite"/>
    </source>
</evidence>
<protein>
    <submittedName>
        <fullName evidence="3">Uncharacterized protein</fullName>
    </submittedName>
</protein>
<gene>
    <name evidence="3" type="ORF">BVC80_1787g197</name>
</gene>
<comment type="caution">
    <text evidence="3">The sequence shown here is derived from an EMBL/GenBank/DDBJ whole genome shotgun (WGS) entry which is preliminary data.</text>
</comment>
<evidence type="ECO:0000313" key="3">
    <source>
        <dbReference type="EMBL" id="OVA14107.1"/>
    </source>
</evidence>
<reference evidence="3 4" key="1">
    <citation type="journal article" date="2017" name="Mol. Plant">
        <title>The Genome of Medicinal Plant Macleaya cordata Provides New Insights into Benzylisoquinoline Alkaloids Metabolism.</title>
        <authorList>
            <person name="Liu X."/>
            <person name="Liu Y."/>
            <person name="Huang P."/>
            <person name="Ma Y."/>
            <person name="Qing Z."/>
            <person name="Tang Q."/>
            <person name="Cao H."/>
            <person name="Cheng P."/>
            <person name="Zheng Y."/>
            <person name="Yuan Z."/>
            <person name="Zhou Y."/>
            <person name="Liu J."/>
            <person name="Tang Z."/>
            <person name="Zhuo Y."/>
            <person name="Zhang Y."/>
            <person name="Yu L."/>
            <person name="Huang J."/>
            <person name="Yang P."/>
            <person name="Peng Q."/>
            <person name="Zhang J."/>
            <person name="Jiang W."/>
            <person name="Zhang Z."/>
            <person name="Lin K."/>
            <person name="Ro D.K."/>
            <person name="Chen X."/>
            <person name="Xiong X."/>
            <person name="Shang Y."/>
            <person name="Huang S."/>
            <person name="Zeng J."/>
        </authorList>
    </citation>
    <scope>NUCLEOTIDE SEQUENCE [LARGE SCALE GENOMIC DNA]</scope>
    <source>
        <strain evidence="4">cv. BLH2017</strain>
        <tissue evidence="3">Root</tissue>
    </source>
</reference>
<dbReference type="PANTHER" id="PTHR35472">
    <property type="match status" value="1"/>
</dbReference>
<evidence type="ECO:0000256" key="2">
    <source>
        <dbReference type="SAM" id="SignalP"/>
    </source>
</evidence>
<proteinExistence type="predicted"/>
<accession>A0A200QUG7</accession>
<feature type="region of interest" description="Disordered" evidence="1">
    <location>
        <begin position="51"/>
        <end position="84"/>
    </location>
</feature>